<protein>
    <submittedName>
        <fullName evidence="2">Cell envelope biogenesis protein TolA</fullName>
    </submittedName>
</protein>
<evidence type="ECO:0000313" key="2">
    <source>
        <dbReference type="EMBL" id="MFD2139172.1"/>
    </source>
</evidence>
<feature type="compositionally biased region" description="Pro residues" evidence="1">
    <location>
        <begin position="96"/>
        <end position="111"/>
    </location>
</feature>
<dbReference type="EMBL" id="JBHUHD010000001">
    <property type="protein sequence ID" value="MFD2139172.1"/>
    <property type="molecule type" value="Genomic_DNA"/>
</dbReference>
<comment type="caution">
    <text evidence="2">The sequence shown here is derived from an EMBL/GenBank/DDBJ whole genome shotgun (WGS) entry which is preliminary data.</text>
</comment>
<dbReference type="Gene3D" id="3.30.1150.10">
    <property type="match status" value="1"/>
</dbReference>
<evidence type="ECO:0000313" key="3">
    <source>
        <dbReference type="Proteomes" id="UP001597299"/>
    </source>
</evidence>
<feature type="region of interest" description="Disordered" evidence="1">
    <location>
        <begin position="47"/>
        <end position="195"/>
    </location>
</feature>
<keyword evidence="3" id="KW-1185">Reference proteome</keyword>
<proteinExistence type="predicted"/>
<feature type="compositionally biased region" description="Pro residues" evidence="1">
    <location>
        <begin position="123"/>
        <end position="137"/>
    </location>
</feature>
<sequence length="340" mass="36669">MRAGLVSSAALHIGIIGFMAISFASPSPYETMQESMPIDIVSDSELSKMMAGKKDAPKAEAPKPVVEKIDKPKQAENLEAKVSEKPEIQAAKEAAAPPPPPPPPQAKPEPAPQQQAEAKPPEPKPAPAQPQAKPEPAPPKDAESLAAKPPEPKKEEPKPAQTAQAAPPPPPAPPKKPKDIPPKVVQAPPKEQRDFNPNQIAALLNKQDSRRQASLGDTMNSMASLGATRGDANSLSQTEIDALRAYIRQFWSLPAGGVDVERITVSIRFILGPDRRLMGAPQLVEVQGAGNPYAKIVQETAMRAVNLAAHQDNPFPMLRPEKYETWRDLTVDFNPSMLNY</sequence>
<dbReference type="Proteomes" id="UP001597299">
    <property type="component" value="Unassembled WGS sequence"/>
</dbReference>
<reference evidence="3" key="1">
    <citation type="journal article" date="2019" name="Int. J. Syst. Evol. Microbiol.">
        <title>The Global Catalogue of Microorganisms (GCM) 10K type strain sequencing project: providing services to taxonomists for standard genome sequencing and annotation.</title>
        <authorList>
            <consortium name="The Broad Institute Genomics Platform"/>
            <consortium name="The Broad Institute Genome Sequencing Center for Infectious Disease"/>
            <person name="Wu L."/>
            <person name="Ma J."/>
        </authorList>
    </citation>
    <scope>NUCLEOTIDE SEQUENCE [LARGE SCALE GENOMIC DNA]</scope>
    <source>
        <strain evidence="3">CCM 7435</strain>
    </source>
</reference>
<feature type="compositionally biased region" description="Basic and acidic residues" evidence="1">
    <location>
        <begin position="52"/>
        <end position="87"/>
    </location>
</feature>
<organism evidence="2 3">
    <name type="scientific">Ancylobacter oerskovii</name>
    <dbReference type="NCBI Taxonomy" id="459519"/>
    <lineage>
        <taxon>Bacteria</taxon>
        <taxon>Pseudomonadati</taxon>
        <taxon>Pseudomonadota</taxon>
        <taxon>Alphaproteobacteria</taxon>
        <taxon>Hyphomicrobiales</taxon>
        <taxon>Xanthobacteraceae</taxon>
        <taxon>Ancylobacter</taxon>
    </lineage>
</organism>
<dbReference type="RefSeq" id="WP_213354469.1">
    <property type="nucleotide sequence ID" value="NZ_JAHBGB010000041.1"/>
</dbReference>
<gene>
    <name evidence="2" type="ORF">ACFSNC_02035</name>
</gene>
<name>A0ABW4YST1_9HYPH</name>
<accession>A0ABW4YST1</accession>
<evidence type="ECO:0000256" key="1">
    <source>
        <dbReference type="SAM" id="MobiDB-lite"/>
    </source>
</evidence>